<dbReference type="InterPro" id="IPR027417">
    <property type="entry name" value="P-loop_NTPase"/>
</dbReference>
<evidence type="ECO:0000256" key="6">
    <source>
        <dbReference type="ARBA" id="ARBA00022741"/>
    </source>
</evidence>
<dbReference type="FunFam" id="3.40.50.300:FF:000225">
    <property type="entry name" value="Thymidylate kinase"/>
    <property type="match status" value="1"/>
</dbReference>
<dbReference type="Gene3D" id="3.40.50.300">
    <property type="entry name" value="P-loop containing nucleotide triphosphate hydrolases"/>
    <property type="match status" value="1"/>
</dbReference>
<dbReference type="GO" id="GO:0006227">
    <property type="term" value="P:dUDP biosynthetic process"/>
    <property type="evidence" value="ECO:0007669"/>
    <property type="project" value="TreeGrafter"/>
</dbReference>
<dbReference type="GO" id="GO:0005524">
    <property type="term" value="F:ATP binding"/>
    <property type="evidence" value="ECO:0007669"/>
    <property type="project" value="UniProtKB-UniRule"/>
</dbReference>
<sequence>MKGKLITLEGIDGSGKSTITERLMNHPSLSNVVFTREPTKNWIGKAVEQAIRSDTDQIAEFFLFTSDHAEHISKTIYPAIENGKNVISDRYLDSRCAYQGVTLSEKFEDPIKWVQKIHDGWTIIPDLTIFLDIDPEFAIERCGNRGEQTKFEKMEFLQQVYDNYQRLMKDNPERFVVVDSSQPIEEVEKDVVDIITSYI</sequence>
<dbReference type="EC" id="2.7.4.9" evidence="2 11"/>
<dbReference type="STRING" id="644295.Metev_1030"/>
<dbReference type="GO" id="GO:0006235">
    <property type="term" value="P:dTTP biosynthetic process"/>
    <property type="evidence" value="ECO:0007669"/>
    <property type="project" value="UniProtKB-UniRule"/>
</dbReference>
<dbReference type="KEGG" id="mev:Metev_1030"/>
<name>D7E7G9_METEZ</name>
<evidence type="ECO:0000256" key="2">
    <source>
        <dbReference type="ARBA" id="ARBA00012980"/>
    </source>
</evidence>
<protein>
    <recommendedName>
        <fullName evidence="3 11">Probable thymidylate kinase</fullName>
        <ecNumber evidence="2 11">2.7.4.9</ecNumber>
    </recommendedName>
    <alternativeName>
        <fullName evidence="9 11">dTMP kinase</fullName>
    </alternativeName>
</protein>
<feature type="domain" description="Thymidylate kinase-like" evidence="12">
    <location>
        <begin position="8"/>
        <end position="191"/>
    </location>
</feature>
<dbReference type="HAMAP" id="MF_00165">
    <property type="entry name" value="Thymidylate_kinase"/>
    <property type="match status" value="1"/>
</dbReference>
<dbReference type="PANTHER" id="PTHR10344:SF4">
    <property type="entry name" value="UMP-CMP KINASE 2, MITOCHONDRIAL"/>
    <property type="match status" value="1"/>
</dbReference>
<dbReference type="AlphaFoldDB" id="D7E7G9"/>
<dbReference type="GO" id="GO:0004798">
    <property type="term" value="F:dTMP kinase activity"/>
    <property type="evidence" value="ECO:0007669"/>
    <property type="project" value="UniProtKB-UniRule"/>
</dbReference>
<comment type="similarity">
    <text evidence="1 11">Belongs to the thymidylate kinase family.</text>
</comment>
<accession>D7E7G9</accession>
<dbReference type="GeneID" id="9346660"/>
<evidence type="ECO:0000259" key="12">
    <source>
        <dbReference type="Pfam" id="PF02223"/>
    </source>
</evidence>
<evidence type="ECO:0000256" key="1">
    <source>
        <dbReference type="ARBA" id="ARBA00009776"/>
    </source>
</evidence>
<dbReference type="CDD" id="cd01672">
    <property type="entry name" value="TMPK"/>
    <property type="match status" value="1"/>
</dbReference>
<keyword evidence="14" id="KW-1185">Reference proteome</keyword>
<dbReference type="InterPro" id="IPR018094">
    <property type="entry name" value="Thymidylate_kinase"/>
</dbReference>
<dbReference type="Pfam" id="PF02223">
    <property type="entry name" value="Thymidylate_kin"/>
    <property type="match status" value="1"/>
</dbReference>
<dbReference type="PANTHER" id="PTHR10344">
    <property type="entry name" value="THYMIDYLATE KINASE"/>
    <property type="match status" value="1"/>
</dbReference>
<evidence type="ECO:0000256" key="4">
    <source>
        <dbReference type="ARBA" id="ARBA00022679"/>
    </source>
</evidence>
<dbReference type="EMBL" id="CP002069">
    <property type="protein sequence ID" value="ADI73918.1"/>
    <property type="molecule type" value="Genomic_DNA"/>
</dbReference>
<dbReference type="NCBIfam" id="TIGR00041">
    <property type="entry name" value="DTMP_kinase"/>
    <property type="match status" value="1"/>
</dbReference>
<comment type="catalytic activity">
    <reaction evidence="10 11">
        <text>dTMP + ATP = dTDP + ADP</text>
        <dbReference type="Rhea" id="RHEA:13517"/>
        <dbReference type="ChEBI" id="CHEBI:30616"/>
        <dbReference type="ChEBI" id="CHEBI:58369"/>
        <dbReference type="ChEBI" id="CHEBI:63528"/>
        <dbReference type="ChEBI" id="CHEBI:456216"/>
        <dbReference type="EC" id="2.7.4.9"/>
    </reaction>
</comment>
<evidence type="ECO:0000256" key="5">
    <source>
        <dbReference type="ARBA" id="ARBA00022727"/>
    </source>
</evidence>
<keyword evidence="6 11" id="KW-0547">Nucleotide-binding</keyword>
<keyword evidence="7 11" id="KW-0418">Kinase</keyword>
<gene>
    <name evidence="11" type="primary">tmk</name>
    <name evidence="13" type="ordered locus">Metev_1030</name>
</gene>
<dbReference type="SUPFAM" id="SSF52540">
    <property type="entry name" value="P-loop containing nucleoside triphosphate hydrolases"/>
    <property type="match status" value="1"/>
</dbReference>
<keyword evidence="8 11" id="KW-0067">ATP-binding</keyword>
<dbReference type="RefSeq" id="WP_013194485.1">
    <property type="nucleotide sequence ID" value="NC_014253.1"/>
</dbReference>
<organism evidence="13 14">
    <name type="scientific">Methanohalobium evestigatum (strain ATCC BAA-1072 / DSM 3721 / NBRC 107634 / OCM 161 / Z-7303)</name>
    <dbReference type="NCBI Taxonomy" id="644295"/>
    <lineage>
        <taxon>Archaea</taxon>
        <taxon>Methanobacteriati</taxon>
        <taxon>Methanobacteriota</taxon>
        <taxon>Stenosarchaea group</taxon>
        <taxon>Methanomicrobia</taxon>
        <taxon>Methanosarcinales</taxon>
        <taxon>Methanosarcinaceae</taxon>
        <taxon>Methanohalobium</taxon>
    </lineage>
</organism>
<evidence type="ECO:0000256" key="8">
    <source>
        <dbReference type="ARBA" id="ARBA00022840"/>
    </source>
</evidence>
<dbReference type="HOGENOM" id="CLU_049131_0_2_2"/>
<reference evidence="13 14" key="1">
    <citation type="submission" date="2010-06" db="EMBL/GenBank/DDBJ databases">
        <title>Complete sequence chromosome of Methanohalobium evestigatum Z-7303.</title>
        <authorList>
            <consortium name="US DOE Joint Genome Institute"/>
            <person name="Lucas S."/>
            <person name="Copeland A."/>
            <person name="Lapidus A."/>
            <person name="Cheng J.-F."/>
            <person name="Bruce D."/>
            <person name="Goodwin L."/>
            <person name="Pitluck S."/>
            <person name="Saunders E."/>
            <person name="Detter J.C."/>
            <person name="Han C."/>
            <person name="Tapia R."/>
            <person name="Land M."/>
            <person name="Hauser L."/>
            <person name="Kyrpides N."/>
            <person name="Mikhailova N."/>
            <person name="Sieprawska-Lupa M."/>
            <person name="Whitman W.B."/>
            <person name="Anderson I."/>
            <person name="Woyke T."/>
        </authorList>
    </citation>
    <scope>NUCLEOTIDE SEQUENCE [LARGE SCALE GENOMIC DNA]</scope>
    <source>
        <strain evidence="14">ATCC BAA-1072 / DSM 3721 / NBRC 107634 / OCM 161 / Z-7303</strain>
    </source>
</reference>
<dbReference type="OrthoDB" id="43083at2157"/>
<evidence type="ECO:0000256" key="3">
    <source>
        <dbReference type="ARBA" id="ARBA00013355"/>
    </source>
</evidence>
<proteinExistence type="inferred from homology"/>
<dbReference type="InterPro" id="IPR039430">
    <property type="entry name" value="Thymidylate_kin-like_dom"/>
</dbReference>
<evidence type="ECO:0000256" key="11">
    <source>
        <dbReference type="HAMAP-Rule" id="MF_00165"/>
    </source>
</evidence>
<evidence type="ECO:0000256" key="9">
    <source>
        <dbReference type="ARBA" id="ARBA00029962"/>
    </source>
</evidence>
<dbReference type="Proteomes" id="UP000000391">
    <property type="component" value="Chromosome"/>
</dbReference>
<evidence type="ECO:0000313" key="13">
    <source>
        <dbReference type="EMBL" id="ADI73918.1"/>
    </source>
</evidence>
<evidence type="ECO:0000256" key="7">
    <source>
        <dbReference type="ARBA" id="ARBA00022777"/>
    </source>
</evidence>
<evidence type="ECO:0000256" key="10">
    <source>
        <dbReference type="ARBA" id="ARBA00048743"/>
    </source>
</evidence>
<keyword evidence="4 11" id="KW-0808">Transferase</keyword>
<evidence type="ECO:0000313" key="14">
    <source>
        <dbReference type="Proteomes" id="UP000000391"/>
    </source>
</evidence>
<keyword evidence="5 11" id="KW-0545">Nucleotide biosynthesis</keyword>
<feature type="binding site" evidence="11">
    <location>
        <begin position="10"/>
        <end position="17"/>
    </location>
    <ligand>
        <name>ATP</name>
        <dbReference type="ChEBI" id="CHEBI:30616"/>
    </ligand>
</feature>
<dbReference type="GO" id="GO:0006233">
    <property type="term" value="P:dTDP biosynthetic process"/>
    <property type="evidence" value="ECO:0007669"/>
    <property type="project" value="InterPro"/>
</dbReference>
<dbReference type="GO" id="GO:0005737">
    <property type="term" value="C:cytoplasm"/>
    <property type="evidence" value="ECO:0007669"/>
    <property type="project" value="TreeGrafter"/>
</dbReference>